<gene>
    <name evidence="1" type="ORF">CXB51_012851</name>
</gene>
<dbReference type="OrthoDB" id="1002563at2759"/>
<dbReference type="Proteomes" id="UP000701853">
    <property type="component" value="Chromosome 5"/>
</dbReference>
<proteinExistence type="predicted"/>
<name>A0A8J6D1I4_9ROSI</name>
<keyword evidence="2" id="KW-1185">Reference proteome</keyword>
<dbReference type="AlphaFoldDB" id="A0A8J6D1I4"/>
<sequence length="471" mass="53047">MASVRCDNVIPYKTISGIWHRHLDSLSEKYDINCLNSVKCSNKFSIAFCSTPATVSGKEALQGTLFRSIPCSNKFSSASCSTPATVSSKRALQTSNKFAKGIHWSRWEHLCKPKYAGGIGFKDLFLFKKALIAKQVWRILSQPNCLLAKVLKARYYPFTDILSAKVGSYPSFTWRSICSARELIADGMLWQVGNGARINIWNDPWLPGKGNSRISDQTIEPNWTSVYQLIEHETSTWNKELFCSMFDDDTAARIFSIPLAGSNSEDLLVWKFEGSGEHTVKSRYRVLATEHLQHTTFNSTNVDEYNDFYKSLSLSVDIICPLCKAAPKDADHLMWYCGILQCVWASLDIKVLSFGDLMCCKERFVKTFSAVGEQQKHFIVIAIWSLCPVRLAITVIVARDSTGEIRGAETYLFEDVVDAFVAEARAYEMALIFASSMGFRRIVVEDGVPDVVEVRAMKDILDWNQSYHSPP</sequence>
<dbReference type="PANTHER" id="PTHR33116:SF86">
    <property type="entry name" value="REVERSE TRANSCRIPTASE DOMAIN-CONTAINING PROTEIN"/>
    <property type="match status" value="1"/>
</dbReference>
<comment type="caution">
    <text evidence="1">The sequence shown here is derived from an EMBL/GenBank/DDBJ whole genome shotgun (WGS) entry which is preliminary data.</text>
</comment>
<protein>
    <recommendedName>
        <fullName evidence="3">Reverse transcriptase zinc-binding domain-containing protein</fullName>
    </recommendedName>
</protein>
<evidence type="ECO:0000313" key="2">
    <source>
        <dbReference type="Proteomes" id="UP000701853"/>
    </source>
</evidence>
<evidence type="ECO:0000313" key="1">
    <source>
        <dbReference type="EMBL" id="KAG8495217.1"/>
    </source>
</evidence>
<evidence type="ECO:0008006" key="3">
    <source>
        <dbReference type="Google" id="ProtNLM"/>
    </source>
</evidence>
<dbReference type="PANTHER" id="PTHR33116">
    <property type="entry name" value="REVERSE TRANSCRIPTASE ZINC-BINDING DOMAIN-CONTAINING PROTEIN-RELATED-RELATED"/>
    <property type="match status" value="1"/>
</dbReference>
<organism evidence="1 2">
    <name type="scientific">Gossypium anomalum</name>
    <dbReference type="NCBI Taxonomy" id="47600"/>
    <lineage>
        <taxon>Eukaryota</taxon>
        <taxon>Viridiplantae</taxon>
        <taxon>Streptophyta</taxon>
        <taxon>Embryophyta</taxon>
        <taxon>Tracheophyta</taxon>
        <taxon>Spermatophyta</taxon>
        <taxon>Magnoliopsida</taxon>
        <taxon>eudicotyledons</taxon>
        <taxon>Gunneridae</taxon>
        <taxon>Pentapetalae</taxon>
        <taxon>rosids</taxon>
        <taxon>malvids</taxon>
        <taxon>Malvales</taxon>
        <taxon>Malvaceae</taxon>
        <taxon>Malvoideae</taxon>
        <taxon>Gossypium</taxon>
    </lineage>
</organism>
<reference evidence="1 2" key="1">
    <citation type="journal article" date="2021" name="bioRxiv">
        <title>The Gossypium anomalum genome as a resource for cotton improvement and evolutionary analysis of hybrid incompatibility.</title>
        <authorList>
            <person name="Grover C.E."/>
            <person name="Yuan D."/>
            <person name="Arick M.A."/>
            <person name="Miller E.R."/>
            <person name="Hu G."/>
            <person name="Peterson D.G."/>
            <person name="Wendel J.F."/>
            <person name="Udall J.A."/>
        </authorList>
    </citation>
    <scope>NUCLEOTIDE SEQUENCE [LARGE SCALE GENOMIC DNA]</scope>
    <source>
        <strain evidence="1">JFW-Udall</strain>
        <tissue evidence="1">Leaf</tissue>
    </source>
</reference>
<dbReference type="EMBL" id="JAHUZN010000005">
    <property type="protein sequence ID" value="KAG8495217.1"/>
    <property type="molecule type" value="Genomic_DNA"/>
</dbReference>
<accession>A0A8J6D1I4</accession>